<evidence type="ECO:0000313" key="2">
    <source>
        <dbReference type="EnsemblPlants" id="LPERR03G09940.3"/>
    </source>
</evidence>
<evidence type="ECO:0000256" key="1">
    <source>
        <dbReference type="SAM" id="SignalP"/>
    </source>
</evidence>
<dbReference type="Proteomes" id="UP000032180">
    <property type="component" value="Chromosome 3"/>
</dbReference>
<feature type="chain" id="PRO_5002347782" description="Secreted protein" evidence="1">
    <location>
        <begin position="35"/>
        <end position="186"/>
    </location>
</feature>
<protein>
    <recommendedName>
        <fullName evidence="4">Secreted protein</fullName>
    </recommendedName>
</protein>
<organism evidence="2 3">
    <name type="scientific">Leersia perrieri</name>
    <dbReference type="NCBI Taxonomy" id="77586"/>
    <lineage>
        <taxon>Eukaryota</taxon>
        <taxon>Viridiplantae</taxon>
        <taxon>Streptophyta</taxon>
        <taxon>Embryophyta</taxon>
        <taxon>Tracheophyta</taxon>
        <taxon>Spermatophyta</taxon>
        <taxon>Magnoliopsida</taxon>
        <taxon>Liliopsida</taxon>
        <taxon>Poales</taxon>
        <taxon>Poaceae</taxon>
        <taxon>BOP clade</taxon>
        <taxon>Oryzoideae</taxon>
        <taxon>Oryzeae</taxon>
        <taxon>Oryzinae</taxon>
        <taxon>Leersia</taxon>
    </lineage>
</organism>
<evidence type="ECO:0008006" key="4">
    <source>
        <dbReference type="Google" id="ProtNLM"/>
    </source>
</evidence>
<dbReference type="HOGENOM" id="CLU_1456453_0_0_1"/>
<proteinExistence type="predicted"/>
<sequence length="186" mass="20751">MSWSSGLRTVSSSMAKTWLLALPLSLMFMRPKYCAPVVAERFLLGATRKARPWSLSSACSETMANTKVAEKDTVVAPLFGGEWKRPLRITVAAPSRLRFAPVKPSKANWFSLADGATSLMLWKAVSMRKLEMGLTNAMATVTHEPGHSSENVALQSSGWHHYYDPRIHGIWLSTQNHTVTFLPREY</sequence>
<reference evidence="2 3" key="1">
    <citation type="submission" date="2012-08" db="EMBL/GenBank/DDBJ databases">
        <title>Oryza genome evolution.</title>
        <authorList>
            <person name="Wing R.A."/>
        </authorList>
    </citation>
    <scope>NUCLEOTIDE SEQUENCE</scope>
</reference>
<reference evidence="2" key="3">
    <citation type="submission" date="2015-04" db="UniProtKB">
        <authorList>
            <consortium name="EnsemblPlants"/>
        </authorList>
    </citation>
    <scope>IDENTIFICATION</scope>
</reference>
<keyword evidence="1" id="KW-0732">Signal</keyword>
<reference evidence="3" key="2">
    <citation type="submission" date="2013-12" db="EMBL/GenBank/DDBJ databases">
        <authorList>
            <person name="Yu Y."/>
            <person name="Lee S."/>
            <person name="de Baynast K."/>
            <person name="Wissotski M."/>
            <person name="Liu L."/>
            <person name="Talag J."/>
            <person name="Goicoechea J."/>
            <person name="Angelova A."/>
            <person name="Jetty R."/>
            <person name="Kudrna D."/>
            <person name="Golser W."/>
            <person name="Rivera L."/>
            <person name="Zhang J."/>
            <person name="Wing R."/>
        </authorList>
    </citation>
    <scope>NUCLEOTIDE SEQUENCE</scope>
</reference>
<dbReference type="AlphaFoldDB" id="A0A0D9VS41"/>
<dbReference type="EnsemblPlants" id="LPERR03G09940.3">
    <property type="protein sequence ID" value="LPERR03G09940.3"/>
    <property type="gene ID" value="LPERR03G09940"/>
</dbReference>
<accession>A0A0D9VS41</accession>
<evidence type="ECO:0000313" key="3">
    <source>
        <dbReference type="Proteomes" id="UP000032180"/>
    </source>
</evidence>
<feature type="signal peptide" evidence="1">
    <location>
        <begin position="1"/>
        <end position="34"/>
    </location>
</feature>
<keyword evidence="3" id="KW-1185">Reference proteome</keyword>
<dbReference type="Gramene" id="LPERR03G09940.3">
    <property type="protein sequence ID" value="LPERR03G09940.3"/>
    <property type="gene ID" value="LPERR03G09940"/>
</dbReference>
<name>A0A0D9VS41_9ORYZ</name>